<proteinExistence type="inferred from homology"/>
<feature type="transmembrane region" description="Helical" evidence="9">
    <location>
        <begin position="189"/>
        <end position="208"/>
    </location>
</feature>
<dbReference type="Pfam" id="PF01032">
    <property type="entry name" value="FecCD"/>
    <property type="match status" value="1"/>
</dbReference>
<evidence type="ECO:0000256" key="7">
    <source>
        <dbReference type="ARBA" id="ARBA00023136"/>
    </source>
</evidence>
<evidence type="ECO:0000256" key="9">
    <source>
        <dbReference type="SAM" id="Phobius"/>
    </source>
</evidence>
<evidence type="ECO:0000256" key="5">
    <source>
        <dbReference type="ARBA" id="ARBA00022692"/>
    </source>
</evidence>
<keyword evidence="6 9" id="KW-1133">Transmembrane helix</keyword>
<dbReference type="PANTHER" id="PTHR30472:SF24">
    <property type="entry name" value="FERRIC ENTEROBACTIN TRANSPORT SYSTEM PERMEASE PROTEIN FEPG"/>
    <property type="match status" value="1"/>
</dbReference>
<dbReference type="Proteomes" id="UP000614047">
    <property type="component" value="Unassembled WGS sequence"/>
</dbReference>
<comment type="caution">
    <text evidence="10">The sequence shown here is derived from an EMBL/GenBank/DDBJ whole genome shotgun (WGS) entry which is preliminary data.</text>
</comment>
<evidence type="ECO:0000256" key="1">
    <source>
        <dbReference type="ARBA" id="ARBA00004651"/>
    </source>
</evidence>
<evidence type="ECO:0000256" key="2">
    <source>
        <dbReference type="ARBA" id="ARBA00007935"/>
    </source>
</evidence>
<comment type="similarity">
    <text evidence="2">Belongs to the binding-protein-dependent transport system permease family. FecCD subfamily.</text>
</comment>
<keyword evidence="4" id="KW-1003">Cell membrane</keyword>
<feature type="transmembrane region" description="Helical" evidence="9">
    <location>
        <begin position="279"/>
        <end position="305"/>
    </location>
</feature>
<feature type="compositionally biased region" description="Low complexity" evidence="8">
    <location>
        <begin position="1"/>
        <end position="19"/>
    </location>
</feature>
<evidence type="ECO:0000256" key="4">
    <source>
        <dbReference type="ARBA" id="ARBA00022475"/>
    </source>
</evidence>
<keyword evidence="11" id="KW-1185">Reference proteome</keyword>
<feature type="transmembrane region" description="Helical" evidence="9">
    <location>
        <begin position="96"/>
        <end position="116"/>
    </location>
</feature>
<organism evidence="10 11">
    <name type="scientific">Actinomadura viridis</name>
    <dbReference type="NCBI Taxonomy" id="58110"/>
    <lineage>
        <taxon>Bacteria</taxon>
        <taxon>Bacillati</taxon>
        <taxon>Actinomycetota</taxon>
        <taxon>Actinomycetes</taxon>
        <taxon>Streptosporangiales</taxon>
        <taxon>Thermomonosporaceae</taxon>
        <taxon>Actinomadura</taxon>
    </lineage>
</organism>
<evidence type="ECO:0000256" key="3">
    <source>
        <dbReference type="ARBA" id="ARBA00022448"/>
    </source>
</evidence>
<dbReference type="SUPFAM" id="SSF81345">
    <property type="entry name" value="ABC transporter involved in vitamin B12 uptake, BtuC"/>
    <property type="match status" value="1"/>
</dbReference>
<feature type="transmembrane region" description="Helical" evidence="9">
    <location>
        <begin position="347"/>
        <end position="366"/>
    </location>
</feature>
<keyword evidence="3" id="KW-0813">Transport</keyword>
<dbReference type="GO" id="GO:0033214">
    <property type="term" value="P:siderophore-iron import into cell"/>
    <property type="evidence" value="ECO:0007669"/>
    <property type="project" value="TreeGrafter"/>
</dbReference>
<gene>
    <name evidence="10" type="ORF">IW256_002304</name>
</gene>
<keyword evidence="7 9" id="KW-0472">Membrane</keyword>
<dbReference type="AlphaFoldDB" id="A0A931GM68"/>
<sequence>MSAPAARTAPAAETAETAGKAGGTGGPRALRAGRVSFRVRPRAVLVVPAGLAVLALLMAVDIGRGDFPIGVGDVVRALLGDPEHRFVVMELRLPRVLTGALVGAAFGLAGALTQSITRNPLASPDTLGISQAASVVVAAITVATGSAAGGAGGALASVGIPFAALAGGLAGGVLVYLLAWRQGLDGYRLVLVGIGFAGVAANVKWWLLALGDVNDAGRAMAWITGSLNARGWEHVRPVALALAVLVPLVLIGAFALGTLRLGDEPARGLGLRVNLDRSLLILAAIVLASIATAAAGPIEFVALAAPQIALRLAGTGQPPLVGSTVTGAALTVGADVIARTAFGAVELPVGVVTAVLGAPLLLYLLVRSRRKATL</sequence>
<name>A0A931GM68_9ACTN</name>
<dbReference type="PANTHER" id="PTHR30472">
    <property type="entry name" value="FERRIC ENTEROBACTIN TRANSPORT SYSTEM PERMEASE PROTEIN"/>
    <property type="match status" value="1"/>
</dbReference>
<feature type="transmembrane region" description="Helical" evidence="9">
    <location>
        <begin position="238"/>
        <end position="259"/>
    </location>
</feature>
<keyword evidence="5 9" id="KW-0812">Transmembrane</keyword>
<dbReference type="InterPro" id="IPR037294">
    <property type="entry name" value="ABC_BtuC-like"/>
</dbReference>
<dbReference type="InterPro" id="IPR000522">
    <property type="entry name" value="ABC_transptr_permease_BtuC"/>
</dbReference>
<feature type="transmembrane region" description="Helical" evidence="9">
    <location>
        <begin position="154"/>
        <end position="177"/>
    </location>
</feature>
<evidence type="ECO:0000256" key="6">
    <source>
        <dbReference type="ARBA" id="ARBA00022989"/>
    </source>
</evidence>
<dbReference type="EMBL" id="JADOUA010000001">
    <property type="protein sequence ID" value="MBG6088191.1"/>
    <property type="molecule type" value="Genomic_DNA"/>
</dbReference>
<dbReference type="GO" id="GO:0022857">
    <property type="term" value="F:transmembrane transporter activity"/>
    <property type="evidence" value="ECO:0007669"/>
    <property type="project" value="InterPro"/>
</dbReference>
<dbReference type="GO" id="GO:0005886">
    <property type="term" value="C:plasma membrane"/>
    <property type="evidence" value="ECO:0007669"/>
    <property type="project" value="UniProtKB-SubCell"/>
</dbReference>
<feature type="transmembrane region" description="Helical" evidence="9">
    <location>
        <begin position="43"/>
        <end position="60"/>
    </location>
</feature>
<dbReference type="Gene3D" id="1.10.3470.10">
    <property type="entry name" value="ABC transporter involved in vitamin B12 uptake, BtuC"/>
    <property type="match status" value="1"/>
</dbReference>
<dbReference type="RefSeq" id="WP_307828847.1">
    <property type="nucleotide sequence ID" value="NZ_BAABES010000027.1"/>
</dbReference>
<evidence type="ECO:0000256" key="8">
    <source>
        <dbReference type="SAM" id="MobiDB-lite"/>
    </source>
</evidence>
<feature type="region of interest" description="Disordered" evidence="8">
    <location>
        <begin position="1"/>
        <end position="27"/>
    </location>
</feature>
<feature type="transmembrane region" description="Helical" evidence="9">
    <location>
        <begin position="128"/>
        <end position="148"/>
    </location>
</feature>
<evidence type="ECO:0000313" key="10">
    <source>
        <dbReference type="EMBL" id="MBG6088191.1"/>
    </source>
</evidence>
<dbReference type="CDD" id="cd06550">
    <property type="entry name" value="TM_ABC_iron-siderophores_like"/>
    <property type="match status" value="1"/>
</dbReference>
<evidence type="ECO:0000313" key="11">
    <source>
        <dbReference type="Proteomes" id="UP000614047"/>
    </source>
</evidence>
<comment type="subcellular location">
    <subcellularLocation>
        <location evidence="1">Cell membrane</location>
        <topology evidence="1">Multi-pass membrane protein</topology>
    </subcellularLocation>
</comment>
<protein>
    <submittedName>
        <fullName evidence="10">Iron complex transport system permease protein</fullName>
    </submittedName>
</protein>
<reference evidence="10" key="1">
    <citation type="submission" date="2020-11" db="EMBL/GenBank/DDBJ databases">
        <title>Sequencing the genomes of 1000 actinobacteria strains.</title>
        <authorList>
            <person name="Klenk H.-P."/>
        </authorList>
    </citation>
    <scope>NUCLEOTIDE SEQUENCE</scope>
    <source>
        <strain evidence="10">DSM 43175</strain>
    </source>
</reference>
<accession>A0A931GM68</accession>